<proteinExistence type="predicted"/>
<accession>A0A143PX21</accession>
<dbReference type="Proteomes" id="UP000076079">
    <property type="component" value="Chromosome"/>
</dbReference>
<keyword evidence="3" id="KW-1185">Reference proteome</keyword>
<feature type="transmembrane region" description="Helical" evidence="1">
    <location>
        <begin position="232"/>
        <end position="263"/>
    </location>
</feature>
<reference evidence="2 3" key="1">
    <citation type="journal article" date="2016" name="Genome Announc.">
        <title>First Complete Genome Sequence of a Subdivision 6 Acidobacterium Strain.</title>
        <authorList>
            <person name="Huang S."/>
            <person name="Vieira S."/>
            <person name="Bunk B."/>
            <person name="Riedel T."/>
            <person name="Sproer C."/>
            <person name="Overmann J."/>
        </authorList>
    </citation>
    <scope>NUCLEOTIDE SEQUENCE [LARGE SCALE GENOMIC DNA]</scope>
    <source>
        <strain evidence="3">DSM 100886 HEG_-6_39</strain>
    </source>
</reference>
<gene>
    <name evidence="2" type="ORF">LuPra_05901</name>
</gene>
<feature type="transmembrane region" description="Helical" evidence="1">
    <location>
        <begin position="298"/>
        <end position="320"/>
    </location>
</feature>
<sequence length="594" mass="63319">MTALRRLALPLAVLAWCALATASLVVALGPLSVPAIGVSISRATRLLAAAAVLAGAALWCRGNVLALLDDLASSRAPYVATLALTLVAFTALLSTHGAVNVGGADSAGYLAQAARWRDGQLRVPLPLAIPGIADPWVQSGLGLRPSATGDATVPTYPPGLPWLEAVALRLGGEFAAVRGLPWLAAMVGLVAAWLVSVPRTGYPGAALVVTSLATLPPFLYQTLQPMSDAPALAAWLLALALASRTFPAALVGAALATLVAIVIRPNLSPLVLVVAWQAWQAVPRVSAQIRRRRPVVRLLVVCAGAFAGVAAVAAVQASLYGSPVRSGYGRASDLFALRYVSENVRLYAAWFREGVAWPAGVVLLAGAACLAWRAVRQADWRPPAAMLVAVLVLYLVYIPFDSWTYLRFVLVPLALAPLGAAYVLHAVQESRFTRWTFPVTMVVLLAVALPNLRLARELTVFNVRAREYRYVAAGRYVADQLPATAVIVAVQHSASTPYYSGRPVIRPDLLAPDAFGTLVAWADRERRPLVFVLDESEPATLHHRFGDAALTALDWPPRAEIGRPIATRIWVGADREVYRAGGRIRTTRITDIPR</sequence>
<evidence type="ECO:0000313" key="2">
    <source>
        <dbReference type="EMBL" id="AMY12620.1"/>
    </source>
</evidence>
<evidence type="ECO:0008006" key="4">
    <source>
        <dbReference type="Google" id="ProtNLM"/>
    </source>
</evidence>
<feature type="transmembrane region" description="Helical" evidence="1">
    <location>
        <begin position="202"/>
        <end position="220"/>
    </location>
</feature>
<feature type="transmembrane region" description="Helical" evidence="1">
    <location>
        <begin position="406"/>
        <end position="424"/>
    </location>
</feature>
<dbReference type="KEGG" id="abac:LuPra_05901"/>
<keyword evidence="1" id="KW-0472">Membrane</keyword>
<keyword evidence="1" id="KW-1133">Transmembrane helix</keyword>
<feature type="transmembrane region" description="Helical" evidence="1">
    <location>
        <begin position="78"/>
        <end position="99"/>
    </location>
</feature>
<feature type="transmembrane region" description="Helical" evidence="1">
    <location>
        <begin position="175"/>
        <end position="195"/>
    </location>
</feature>
<evidence type="ECO:0000313" key="3">
    <source>
        <dbReference type="Proteomes" id="UP000076079"/>
    </source>
</evidence>
<feature type="transmembrane region" description="Helical" evidence="1">
    <location>
        <begin position="43"/>
        <end position="66"/>
    </location>
</feature>
<name>A0A143PX21_LUTPR</name>
<dbReference type="OrthoDB" id="194884at2"/>
<feature type="transmembrane region" description="Helical" evidence="1">
    <location>
        <begin position="355"/>
        <end position="372"/>
    </location>
</feature>
<dbReference type="STRING" id="1855912.LuPra_05901"/>
<feature type="transmembrane region" description="Helical" evidence="1">
    <location>
        <begin position="384"/>
        <end position="400"/>
    </location>
</feature>
<keyword evidence="1" id="KW-0812">Transmembrane</keyword>
<evidence type="ECO:0000256" key="1">
    <source>
        <dbReference type="SAM" id="Phobius"/>
    </source>
</evidence>
<organism evidence="2 3">
    <name type="scientific">Luteitalea pratensis</name>
    <dbReference type="NCBI Taxonomy" id="1855912"/>
    <lineage>
        <taxon>Bacteria</taxon>
        <taxon>Pseudomonadati</taxon>
        <taxon>Acidobacteriota</taxon>
        <taxon>Vicinamibacteria</taxon>
        <taxon>Vicinamibacterales</taxon>
        <taxon>Vicinamibacteraceae</taxon>
        <taxon>Luteitalea</taxon>
    </lineage>
</organism>
<protein>
    <recommendedName>
        <fullName evidence="4">Glycosyltransferase RgtA/B/C/D-like domain-containing protein</fullName>
    </recommendedName>
</protein>
<reference evidence="3" key="2">
    <citation type="submission" date="2016-04" db="EMBL/GenBank/DDBJ databases">
        <title>First Complete Genome Sequence of a Subdivision 6 Acidobacterium.</title>
        <authorList>
            <person name="Huang S."/>
            <person name="Vieira S."/>
            <person name="Bunk B."/>
            <person name="Riedel T."/>
            <person name="Sproeer C."/>
            <person name="Overmann J."/>
        </authorList>
    </citation>
    <scope>NUCLEOTIDE SEQUENCE [LARGE SCALE GENOMIC DNA]</scope>
    <source>
        <strain evidence="3">DSM 100886 HEG_-6_39</strain>
    </source>
</reference>
<dbReference type="AlphaFoldDB" id="A0A143PX21"/>
<dbReference type="EMBL" id="CP015136">
    <property type="protein sequence ID" value="AMY12620.1"/>
    <property type="molecule type" value="Genomic_DNA"/>
</dbReference>
<dbReference type="RefSeq" id="WP_110174061.1">
    <property type="nucleotide sequence ID" value="NZ_CP015136.1"/>
</dbReference>